<dbReference type="EMBL" id="JARPUR010000002">
    <property type="protein sequence ID" value="KAK4883334.1"/>
    <property type="molecule type" value="Genomic_DNA"/>
</dbReference>
<protein>
    <submittedName>
        <fullName evidence="1">Uncharacterized protein</fullName>
    </submittedName>
</protein>
<keyword evidence="2" id="KW-1185">Reference proteome</keyword>
<accession>A0AAN7SJY3</accession>
<gene>
    <name evidence="1" type="ORF">RN001_006653</name>
</gene>
<sequence length="108" mass="12708">MVQHKMIEVLRTSRIDQKDLHTTEILYVKLLYRGKSPNFGYGYTIDLPRFQAYTLESAHLFIEKYSWYCMPPTIHKVLIHEPIIIETDLLPIGQLSEEAQEANNKMLK</sequence>
<proteinExistence type="predicted"/>
<evidence type="ECO:0000313" key="1">
    <source>
        <dbReference type="EMBL" id="KAK4883334.1"/>
    </source>
</evidence>
<dbReference type="AlphaFoldDB" id="A0AAN7SJY3"/>
<reference evidence="2" key="1">
    <citation type="submission" date="2023-01" db="EMBL/GenBank/DDBJ databases">
        <title>Key to firefly adult light organ development and bioluminescence: homeobox transcription factors regulate luciferase expression and transportation to peroxisome.</title>
        <authorList>
            <person name="Fu X."/>
        </authorList>
    </citation>
    <scope>NUCLEOTIDE SEQUENCE [LARGE SCALE GENOMIC DNA]</scope>
</reference>
<name>A0AAN7SJY3_9COLE</name>
<evidence type="ECO:0000313" key="2">
    <source>
        <dbReference type="Proteomes" id="UP001353858"/>
    </source>
</evidence>
<dbReference type="Proteomes" id="UP001353858">
    <property type="component" value="Unassembled WGS sequence"/>
</dbReference>
<comment type="caution">
    <text evidence="1">The sequence shown here is derived from an EMBL/GenBank/DDBJ whole genome shotgun (WGS) entry which is preliminary data.</text>
</comment>
<organism evidence="1 2">
    <name type="scientific">Aquatica leii</name>
    <dbReference type="NCBI Taxonomy" id="1421715"/>
    <lineage>
        <taxon>Eukaryota</taxon>
        <taxon>Metazoa</taxon>
        <taxon>Ecdysozoa</taxon>
        <taxon>Arthropoda</taxon>
        <taxon>Hexapoda</taxon>
        <taxon>Insecta</taxon>
        <taxon>Pterygota</taxon>
        <taxon>Neoptera</taxon>
        <taxon>Endopterygota</taxon>
        <taxon>Coleoptera</taxon>
        <taxon>Polyphaga</taxon>
        <taxon>Elateriformia</taxon>
        <taxon>Elateroidea</taxon>
        <taxon>Lampyridae</taxon>
        <taxon>Luciolinae</taxon>
        <taxon>Aquatica</taxon>
    </lineage>
</organism>